<evidence type="ECO:0000313" key="4">
    <source>
        <dbReference type="Proteomes" id="UP000199400"/>
    </source>
</evidence>
<proteinExistence type="predicted"/>
<reference evidence="4" key="1">
    <citation type="submission" date="2016-10" db="EMBL/GenBank/DDBJ databases">
        <authorList>
            <person name="Varghese N."/>
            <person name="Submissions S."/>
        </authorList>
    </citation>
    <scope>NUCLEOTIDE SEQUENCE [LARGE SCALE GENOMIC DNA]</scope>
    <source>
        <strain evidence="4">ATCC 25963</strain>
    </source>
</reference>
<dbReference type="GO" id="GO:0019748">
    <property type="term" value="P:secondary metabolic process"/>
    <property type="evidence" value="ECO:0007669"/>
    <property type="project" value="TreeGrafter"/>
</dbReference>
<dbReference type="InterPro" id="IPR032466">
    <property type="entry name" value="Metal_Hydrolase"/>
</dbReference>
<dbReference type="InterPro" id="IPR006680">
    <property type="entry name" value="Amidohydro-rel"/>
</dbReference>
<dbReference type="GO" id="GO:0016787">
    <property type="term" value="F:hydrolase activity"/>
    <property type="evidence" value="ECO:0007669"/>
    <property type="project" value="UniProtKB-KW"/>
</dbReference>
<feature type="domain" description="Amidohydrolase-related" evidence="2">
    <location>
        <begin position="42"/>
        <end position="336"/>
    </location>
</feature>
<dbReference type="Gene3D" id="3.20.20.140">
    <property type="entry name" value="Metal-dependent hydrolases"/>
    <property type="match status" value="1"/>
</dbReference>
<keyword evidence="1" id="KW-0456">Lyase</keyword>
<protein>
    <submittedName>
        <fullName evidence="3">Amidohydrolase</fullName>
    </submittedName>
</protein>
<evidence type="ECO:0000259" key="2">
    <source>
        <dbReference type="Pfam" id="PF04909"/>
    </source>
</evidence>
<name>A0A1I2EEF1_9BACT</name>
<accession>A0A1I2EEF1</accession>
<dbReference type="InterPro" id="IPR032465">
    <property type="entry name" value="ACMSD"/>
</dbReference>
<evidence type="ECO:0000313" key="3">
    <source>
        <dbReference type="EMBL" id="SFE90946.1"/>
    </source>
</evidence>
<sequence length="341" mass="37429">MSAEASPRRAGFVLLAGLSLACGVPTPTGTTGSDDEPARDRVDVHVHLVGGLVDELLAALDRNAIAAAVVIASPHLDPALGLAPGADLRMHGWREANDALLAATAAHRDRLFPFVAVEPAEVDIAALERWFRRGARGVKLYFGHHKLHARPLDDPAHASLFEWLEHRSVPVLVHVNTVRYRDELARLLRAHPRLELVCAHLCGSRTDLDRLAGLLREFPRLRVDTSHGGGLPGVDGFTAVEEDRDRLRALIEVQPERFLFGSDLLTTRGAPDDLDAVREWDLQLAANLGLLERPRFEFWRHAARIGALTPGVYHGLALPEPVVSRVLGGNARAWLGAYRRR</sequence>
<dbReference type="PANTHER" id="PTHR21240:SF28">
    <property type="entry name" value="ISO-OROTATE DECARBOXYLASE (EUROFUNG)"/>
    <property type="match status" value="1"/>
</dbReference>
<dbReference type="AlphaFoldDB" id="A0A1I2EEF1"/>
<dbReference type="STRING" id="54.SAMN02745121_06037"/>
<dbReference type="PANTHER" id="PTHR21240">
    <property type="entry name" value="2-AMINO-3-CARBOXYLMUCONATE-6-SEMIALDEHYDE DECARBOXYLASE"/>
    <property type="match status" value="1"/>
</dbReference>
<evidence type="ECO:0000256" key="1">
    <source>
        <dbReference type="ARBA" id="ARBA00023239"/>
    </source>
</evidence>
<dbReference type="RefSeq" id="WP_170136375.1">
    <property type="nucleotide sequence ID" value="NZ_FOMX01000022.1"/>
</dbReference>
<dbReference type="SUPFAM" id="SSF51556">
    <property type="entry name" value="Metallo-dependent hydrolases"/>
    <property type="match status" value="1"/>
</dbReference>
<organism evidence="3 4">
    <name type="scientific">Nannocystis exedens</name>
    <dbReference type="NCBI Taxonomy" id="54"/>
    <lineage>
        <taxon>Bacteria</taxon>
        <taxon>Pseudomonadati</taxon>
        <taxon>Myxococcota</taxon>
        <taxon>Polyangia</taxon>
        <taxon>Nannocystales</taxon>
        <taxon>Nannocystaceae</taxon>
        <taxon>Nannocystis</taxon>
    </lineage>
</organism>
<dbReference type="GO" id="GO:0016831">
    <property type="term" value="F:carboxy-lyase activity"/>
    <property type="evidence" value="ECO:0007669"/>
    <property type="project" value="InterPro"/>
</dbReference>
<dbReference type="Pfam" id="PF04909">
    <property type="entry name" value="Amidohydro_2"/>
    <property type="match status" value="1"/>
</dbReference>
<dbReference type="GO" id="GO:0005737">
    <property type="term" value="C:cytoplasm"/>
    <property type="evidence" value="ECO:0007669"/>
    <property type="project" value="TreeGrafter"/>
</dbReference>
<dbReference type="Proteomes" id="UP000199400">
    <property type="component" value="Unassembled WGS sequence"/>
</dbReference>
<gene>
    <name evidence="3" type="ORF">SAMN02745121_06037</name>
</gene>
<keyword evidence="3" id="KW-0378">Hydrolase</keyword>
<dbReference type="EMBL" id="FOMX01000022">
    <property type="protein sequence ID" value="SFE90946.1"/>
    <property type="molecule type" value="Genomic_DNA"/>
</dbReference>
<keyword evidence="4" id="KW-1185">Reference proteome</keyword>